<comment type="caution">
    <text evidence="1">The sequence shown here is derived from an EMBL/GenBank/DDBJ whole genome shotgun (WGS) entry which is preliminary data.</text>
</comment>
<evidence type="ECO:0008006" key="3">
    <source>
        <dbReference type="Google" id="ProtNLM"/>
    </source>
</evidence>
<name>A0ABQ0DWQ7_9EUKA</name>
<evidence type="ECO:0000313" key="2">
    <source>
        <dbReference type="Proteomes" id="UP001628156"/>
    </source>
</evidence>
<keyword evidence="2" id="KW-1185">Reference proteome</keyword>
<proteinExistence type="predicted"/>
<accession>A0ABQ0DWQ7</accession>
<dbReference type="EMBL" id="BAAFRS010000329">
    <property type="protein sequence ID" value="GAB1227279.1"/>
    <property type="molecule type" value="Genomic_DNA"/>
</dbReference>
<sequence>MSQSNEPKQESSFRKTRNVQANQQSVFLALINKYFTITLISPKKRSTVAQQMVTIQNIQYKDDIVEVEEFIIRRLKEINIRDISNGVSSKTASRRWENNKIAEINNLLIDILKELGYSFNSKLTNGKSTTVKNEIVSSILFNGKLILTSEQINIHGKSLNTSLNSLFVDNKIITLNRNDPFFNDFFALT</sequence>
<dbReference type="Proteomes" id="UP001628156">
    <property type="component" value="Unassembled WGS sequence"/>
</dbReference>
<protein>
    <recommendedName>
        <fullName evidence="3">TATA-binding protein-associated phosphoprotein</fullName>
    </recommendedName>
</protein>
<evidence type="ECO:0000313" key="1">
    <source>
        <dbReference type="EMBL" id="GAB1227279.1"/>
    </source>
</evidence>
<reference evidence="1 2" key="1">
    <citation type="journal article" date="2019" name="PLoS Negl. Trop. Dis.">
        <title>Whole genome sequencing of Entamoeba nuttalli reveals mammalian host-related molecular signatures and a novel octapeptide-repeat surface protein.</title>
        <authorList>
            <person name="Tanaka M."/>
            <person name="Makiuchi T."/>
            <person name="Komiyama T."/>
            <person name="Shiina T."/>
            <person name="Osaki K."/>
            <person name="Tachibana H."/>
        </authorList>
    </citation>
    <scope>NUCLEOTIDE SEQUENCE [LARGE SCALE GENOMIC DNA]</scope>
    <source>
        <strain evidence="1 2">P19-061405</strain>
    </source>
</reference>
<organism evidence="1 2">
    <name type="scientific">Entamoeba nuttalli</name>
    <dbReference type="NCBI Taxonomy" id="412467"/>
    <lineage>
        <taxon>Eukaryota</taxon>
        <taxon>Amoebozoa</taxon>
        <taxon>Evosea</taxon>
        <taxon>Archamoebae</taxon>
        <taxon>Mastigamoebida</taxon>
        <taxon>Entamoebidae</taxon>
        <taxon>Entamoeba</taxon>
    </lineage>
</organism>
<gene>
    <name evidence="1" type="ORF">ENUP19_0329G0028</name>
</gene>